<feature type="compositionally biased region" description="Polar residues" evidence="5">
    <location>
        <begin position="1009"/>
        <end position="1041"/>
    </location>
</feature>
<dbReference type="SUPFAM" id="SSF57903">
    <property type="entry name" value="FYVE/PHD zinc finger"/>
    <property type="match status" value="1"/>
</dbReference>
<feature type="compositionally biased region" description="Polar residues" evidence="5">
    <location>
        <begin position="1309"/>
        <end position="1329"/>
    </location>
</feature>
<reference evidence="7 8" key="1">
    <citation type="submission" date="2022-05" db="EMBL/GenBank/DDBJ databases">
        <authorList>
            <consortium name="Genoscope - CEA"/>
            <person name="William W."/>
        </authorList>
    </citation>
    <scope>NUCLEOTIDE SEQUENCE [LARGE SCALE GENOMIC DNA]</scope>
</reference>
<dbReference type="InterPro" id="IPR017455">
    <property type="entry name" value="Znf_FYVE-rel"/>
</dbReference>
<protein>
    <recommendedName>
        <fullName evidence="6">FYVE-type domain-containing protein</fullName>
    </recommendedName>
</protein>
<feature type="compositionally biased region" description="Basic and acidic residues" evidence="5">
    <location>
        <begin position="445"/>
        <end position="454"/>
    </location>
</feature>
<comment type="caution">
    <text evidence="7">The sequence shown here is derived from an EMBL/GenBank/DDBJ whole genome shotgun (WGS) entry which is preliminary data.</text>
</comment>
<feature type="compositionally biased region" description="Polar residues" evidence="5">
    <location>
        <begin position="11"/>
        <end position="25"/>
    </location>
</feature>
<feature type="compositionally biased region" description="Polar residues" evidence="5">
    <location>
        <begin position="1205"/>
        <end position="1217"/>
    </location>
</feature>
<dbReference type="InterPro" id="IPR000306">
    <property type="entry name" value="Znf_FYVE"/>
</dbReference>
<dbReference type="EMBL" id="CALNXI010000241">
    <property type="protein sequence ID" value="CAH3022975.1"/>
    <property type="molecule type" value="Genomic_DNA"/>
</dbReference>
<evidence type="ECO:0000256" key="3">
    <source>
        <dbReference type="ARBA" id="ARBA00022833"/>
    </source>
</evidence>
<evidence type="ECO:0000256" key="4">
    <source>
        <dbReference type="PROSITE-ProRule" id="PRU00091"/>
    </source>
</evidence>
<keyword evidence="8" id="KW-1185">Reference proteome</keyword>
<keyword evidence="1" id="KW-0479">Metal-binding</keyword>
<feature type="compositionally biased region" description="Low complexity" evidence="5">
    <location>
        <begin position="1270"/>
        <end position="1284"/>
    </location>
</feature>
<evidence type="ECO:0000256" key="5">
    <source>
        <dbReference type="SAM" id="MobiDB-lite"/>
    </source>
</evidence>
<dbReference type="InterPro" id="IPR013083">
    <property type="entry name" value="Znf_RING/FYVE/PHD"/>
</dbReference>
<feature type="compositionally biased region" description="Polar residues" evidence="5">
    <location>
        <begin position="1287"/>
        <end position="1299"/>
    </location>
</feature>
<dbReference type="Pfam" id="PF11979">
    <property type="entry name" value="SARA_C"/>
    <property type="match status" value="1"/>
</dbReference>
<feature type="compositionally biased region" description="Low complexity" evidence="5">
    <location>
        <begin position="1362"/>
        <end position="1397"/>
    </location>
</feature>
<feature type="compositionally biased region" description="Low complexity" evidence="5">
    <location>
        <begin position="1068"/>
        <end position="1080"/>
    </location>
</feature>
<dbReference type="PANTHER" id="PTHR46319:SF3">
    <property type="entry name" value="ZINC FINGER FYVE DOMAIN-CONTAINING PROTEIN"/>
    <property type="match status" value="1"/>
</dbReference>
<dbReference type="SMART" id="SM00064">
    <property type="entry name" value="FYVE"/>
    <property type="match status" value="1"/>
</dbReference>
<feature type="compositionally biased region" description="Polar residues" evidence="5">
    <location>
        <begin position="208"/>
        <end position="221"/>
    </location>
</feature>
<dbReference type="PANTHER" id="PTHR46319">
    <property type="entry name" value="ZINC FINGER FYVE DOMAIN-CONTAINING PROTEIN"/>
    <property type="match status" value="1"/>
</dbReference>
<feature type="compositionally biased region" description="Polar residues" evidence="5">
    <location>
        <begin position="1225"/>
        <end position="1236"/>
    </location>
</feature>
<dbReference type="InterPro" id="IPR011011">
    <property type="entry name" value="Znf_FYVE_PHD"/>
</dbReference>
<evidence type="ECO:0000256" key="1">
    <source>
        <dbReference type="ARBA" id="ARBA00022723"/>
    </source>
</evidence>
<keyword evidence="3" id="KW-0862">Zinc</keyword>
<feature type="compositionally biased region" description="Polar residues" evidence="5">
    <location>
        <begin position="966"/>
        <end position="975"/>
    </location>
</feature>
<evidence type="ECO:0000256" key="2">
    <source>
        <dbReference type="ARBA" id="ARBA00022771"/>
    </source>
</evidence>
<dbReference type="InterPro" id="IPR022557">
    <property type="entry name" value="SARA-like_C"/>
</dbReference>
<feature type="domain" description="FYVE-type" evidence="6">
    <location>
        <begin position="893"/>
        <end position="952"/>
    </location>
</feature>
<feature type="compositionally biased region" description="Polar residues" evidence="5">
    <location>
        <begin position="324"/>
        <end position="340"/>
    </location>
</feature>
<evidence type="ECO:0000259" key="6">
    <source>
        <dbReference type="PROSITE" id="PS50178"/>
    </source>
</evidence>
<feature type="compositionally biased region" description="Polar residues" evidence="5">
    <location>
        <begin position="467"/>
        <end position="477"/>
    </location>
</feature>
<feature type="compositionally biased region" description="Acidic residues" evidence="5">
    <location>
        <begin position="314"/>
        <end position="323"/>
    </location>
</feature>
<gene>
    <name evidence="7" type="ORF">PEVE_00017578</name>
</gene>
<feature type="compositionally biased region" description="Basic and acidic residues" evidence="5">
    <location>
        <begin position="478"/>
        <end position="489"/>
    </location>
</feature>
<feature type="region of interest" description="Disordered" evidence="5">
    <location>
        <begin position="957"/>
        <end position="1046"/>
    </location>
</feature>
<dbReference type="Proteomes" id="UP001159427">
    <property type="component" value="Unassembled WGS sequence"/>
</dbReference>
<feature type="compositionally biased region" description="Low complexity" evidence="5">
    <location>
        <begin position="385"/>
        <end position="399"/>
    </location>
</feature>
<feature type="region of interest" description="Disordered" evidence="5">
    <location>
        <begin position="1267"/>
        <end position="1450"/>
    </location>
</feature>
<keyword evidence="2 4" id="KW-0863">Zinc-finger</keyword>
<feature type="region of interest" description="Disordered" evidence="5">
    <location>
        <begin position="52"/>
        <end position="221"/>
    </location>
</feature>
<feature type="compositionally biased region" description="Acidic residues" evidence="5">
    <location>
        <begin position="109"/>
        <end position="118"/>
    </location>
</feature>
<feature type="compositionally biased region" description="Low complexity" evidence="5">
    <location>
        <begin position="985"/>
        <end position="1002"/>
    </location>
</feature>
<feature type="region of interest" description="Disordered" evidence="5">
    <location>
        <begin position="730"/>
        <end position="823"/>
    </location>
</feature>
<evidence type="ECO:0000313" key="7">
    <source>
        <dbReference type="EMBL" id="CAH3022975.1"/>
    </source>
</evidence>
<feature type="compositionally biased region" description="Basic and acidic residues" evidence="5">
    <location>
        <begin position="364"/>
        <end position="384"/>
    </location>
</feature>
<feature type="compositionally biased region" description="Basic and acidic residues" evidence="5">
    <location>
        <begin position="92"/>
        <end position="104"/>
    </location>
</feature>
<feature type="compositionally biased region" description="Basic and acidic residues" evidence="5">
    <location>
        <begin position="184"/>
        <end position="197"/>
    </location>
</feature>
<dbReference type="Gene3D" id="3.30.40.10">
    <property type="entry name" value="Zinc/RING finger domain, C3HC4 (zinc finger)"/>
    <property type="match status" value="1"/>
</dbReference>
<feature type="region of interest" description="Disordered" evidence="5">
    <location>
        <begin position="1205"/>
        <end position="1251"/>
    </location>
</feature>
<dbReference type="PROSITE" id="PS50178">
    <property type="entry name" value="ZF_FYVE"/>
    <property type="match status" value="1"/>
</dbReference>
<organism evidence="7 8">
    <name type="scientific">Porites evermanni</name>
    <dbReference type="NCBI Taxonomy" id="104178"/>
    <lineage>
        <taxon>Eukaryota</taxon>
        <taxon>Metazoa</taxon>
        <taxon>Cnidaria</taxon>
        <taxon>Anthozoa</taxon>
        <taxon>Hexacorallia</taxon>
        <taxon>Scleractinia</taxon>
        <taxon>Fungiina</taxon>
        <taxon>Poritidae</taxon>
        <taxon>Porites</taxon>
    </lineage>
</organism>
<sequence length="1979" mass="214619">MADESNKKAESSNASDILKSLTQGVNPEMAESAKRLVIAMKNASEEEYNALLKMLSNSNTPDADEKPSVKDEGNVVLPGDAQLDGKQPEVFVKNEVKGEDHEESTSENLENDLNELENGENGYNSDSEKLPGNISSTSNGFTSKAPEVSSKCDKPDDELLSMGENSGVDQLEVTNDEYLNNETRLPELSDEAKKQADKFPSMGKKSADTQFEGTNDNSDSVSNLLKLSLEAENLPKLESTMDKCFPDSQFEATESNSFCDTEGFKLPELSLEHGRLADQLDTVGKNSYGDVHGDASSSDSEELPELLSSKAEDTCSEIEDGENNELSGTSIAQIDASRQNRSIEDLTPSMQANSRTNLLSGTTETEKDYSKRSSYELSSDDDHVTSSSSNLELTSTGSELSDEVAPSDTIHSGRLDIDGKNPDDNVTSSSVTEIRDVNTVNGDDPAQKEGRNEPAAEGVHVIERLSPIQSTGTQTSTEPEKHLHKEHLANEPICDTSGGRFDREGLDSILGFKDKGSSKLPFYYQPQIVMHEQKPVLVLQPVSLSSLLPSENNVDVSGVENDGIKARVPIILPLTSPDFDEATRDAILKQINEESQKNKIDDSLIQGYSGEVSSMSTISTCGKNSEAASSSSVRQDITKVNGKPVADKSSKVSIEGLPEWVPSCELDRAFSAVTEQDTSSTTVETSAPLTFPTVSLPSTNPFAKDLAALHTGHSDGKVEDLSNLGLDKSLQQSLFGPPTPSSVASGARPKQMKAFPEAGHVGTATNPFTPDLTPKKRGKRQQQGVTDHSTAVVVSAEVHPSVSQSGAELNRPLPRSPRPRLSSESMVTVIETTYADTPASSAEMLSLPNDEPNKIEVVPVDHNTQLESKETLPETTKPKLRVPGKVAPFWVPDFACSNCTHCKARFTVFLRKHHCRACGEIFCKNCCSQLASFPYMDHKIGRVCPSCTEAIREVHRSKRNEKTADRQNMSQTVNAPGQGLVISGTSAQRNSQQQSRATSSTAVPLNPGLQRNQSNLPGTSQQIPIASSSGMVSLSQETQRSLPKRAVPYQPLAIPSVRAQNPALQSTGQPQGPQQPQEPQSVMRPAQPANQYMWVPASSLLVNPVAPTLQGGPVLVPAPPFTPQQAPVVLMPSQPPSSLHLSQAATKPLNTMALGGPRGETTVANKTSSETVSTFSVLPQHVGQTATQSAQISYAGSVEQPVLTSRQASSTVGSESSRGVLPESPSLSQSRVQATSVPGKLPSTASSSPIIAGHPSVTLQQQFSIPPVNQAGQSPQQPSGLPPSTFLPHSTPETVSLTPHQRKPASAIFVSSPQRSSPSTTAVSPTQRSPPAAANSPGEGTVIQAGQFRPHPTGHPPPTSLPLPSSQTVSPSPNQTKSAASATSVSSPSTTAASPTRRSPPHAAVNSSREGSENQESQRPRPDDGSSLFSDETGAESKDFKPPLRRAGRTITWRYRTQGKSKLQMHKKSLAKDLRDLPDGVKIQAAADLIVHVKKMKVREKNREILVWCYQSEGLKKFHHLEVVVMLEVRKKEEIFPEEVLRVYRGILHLASKLGNSFQHGNYLSSNDQFLDSLDDAGFIFVSSEVKPKPPGLRQIQGPFLYGLLVKRLELQAAMFTPSRLLLRMGYDMKSFPFPLWNCRDRKPIYLGNENQDRFFHTVFAMNKYLKNSVPEAMVPGLCVVKEDSKVVLQIPNSGQTAVVNLLDRLIKKENQTATVPLVSDIPPYVDNCQVVICNERGGRSIQSFGNPACASVQGLGFLMLHLGVDASSPLSFGGELLDDGVLVFFSKGHTQKLRQSLEEKTNCYFYLGDRFDISHFELRWVQDINYDDMPEIEMNGSLTNSHPAPTTSADTPVKEPAADYYPGLATIDIRYSGYGSEISLLKEVFEDHTKILHILEGNIRRACTEPLMKHESKMKAGEHLDLQLRVVLKPSYKKWCIGPNDLPTALIRSLQMALSTVKVPVVSEGELVMSFDVSVFKQ</sequence>
<feature type="region of interest" description="Disordered" evidence="5">
    <location>
        <begin position="283"/>
        <end position="496"/>
    </location>
</feature>
<feature type="compositionally biased region" description="Basic and acidic residues" evidence="5">
    <location>
        <begin position="1"/>
        <end position="10"/>
    </location>
</feature>
<feature type="compositionally biased region" description="Polar residues" evidence="5">
    <location>
        <begin position="348"/>
        <end position="363"/>
    </location>
</feature>
<dbReference type="Pfam" id="PF01363">
    <property type="entry name" value="FYVE"/>
    <property type="match status" value="1"/>
</dbReference>
<accession>A0ABN8M3I9</accession>
<feature type="region of interest" description="Disordered" evidence="5">
    <location>
        <begin position="1062"/>
        <end position="1084"/>
    </location>
</feature>
<feature type="compositionally biased region" description="Basic and acidic residues" evidence="5">
    <location>
        <begin position="411"/>
        <end position="423"/>
    </location>
</feature>
<dbReference type="SMART" id="SM01421">
    <property type="entry name" value="DUF3480"/>
    <property type="match status" value="1"/>
</dbReference>
<feature type="compositionally biased region" description="Basic and acidic residues" evidence="5">
    <location>
        <begin position="63"/>
        <end position="73"/>
    </location>
</feature>
<proteinExistence type="predicted"/>
<name>A0ABN8M3I9_9CNID</name>
<feature type="compositionally biased region" description="Basic and acidic residues" evidence="5">
    <location>
        <begin position="1410"/>
        <end position="1424"/>
    </location>
</feature>
<evidence type="ECO:0000313" key="8">
    <source>
        <dbReference type="Proteomes" id="UP001159427"/>
    </source>
</evidence>
<feature type="compositionally biased region" description="Polar residues" evidence="5">
    <location>
        <begin position="133"/>
        <end position="142"/>
    </location>
</feature>
<feature type="region of interest" description="Disordered" evidence="5">
    <location>
        <begin position="1"/>
        <end position="27"/>
    </location>
</feature>